<dbReference type="Pfam" id="PF08240">
    <property type="entry name" value="ADH_N"/>
    <property type="match status" value="1"/>
</dbReference>
<evidence type="ECO:0000259" key="4">
    <source>
        <dbReference type="SMART" id="SM00829"/>
    </source>
</evidence>
<dbReference type="Proteomes" id="UP001310890">
    <property type="component" value="Unassembled WGS sequence"/>
</dbReference>
<accession>A0AAN7TFI8</accession>
<proteinExistence type="inferred from homology"/>
<dbReference type="AlphaFoldDB" id="A0AAN7TFI8"/>
<dbReference type="GO" id="GO:0016651">
    <property type="term" value="F:oxidoreductase activity, acting on NAD(P)H"/>
    <property type="evidence" value="ECO:0007669"/>
    <property type="project" value="InterPro"/>
</dbReference>
<comment type="caution">
    <text evidence="5">The sequence shown here is derived from an EMBL/GenBank/DDBJ whole genome shotgun (WGS) entry which is preliminary data.</text>
</comment>
<comment type="similarity">
    <text evidence="1">Belongs to the zinc-containing alcohol dehydrogenase family.</text>
</comment>
<sequence length="340" mass="35407">MPTNQAAWLDGKAEKLRVAEAEMPKAGDDDIVIKVFATAVNPVDWKIQDSGYFIKTWPMVLGCDAAGEVVEVGSNAAKRFKKGDRVTGHTTSLLSQKPADGAFQSYARLSPNRTAHLPSSTTFASGSVLPLALDTAAVGLYSAHPAGLALPQPSLHPQPSGKTVLVWGGSSSVGALAIQLAVASGAKVVATASKHNFDFCKSCGASEVWDYSSPSIIDDVVASIKTLGGSFAGVYDAIGEQEKSYHAVLPICEKLGGGTVATVMSGPEKVPENVKIAQVFGINDSTAPIWEGYVTSALEQGKLRCLPEPMVVGKGLESVQAGLDANKKGVSAKKVVVQLD</sequence>
<dbReference type="InterPro" id="IPR036291">
    <property type="entry name" value="NAD(P)-bd_dom_sf"/>
</dbReference>
<gene>
    <name evidence="5" type="ORF">LTR62_004800</name>
</gene>
<evidence type="ECO:0000256" key="2">
    <source>
        <dbReference type="ARBA" id="ARBA00011245"/>
    </source>
</evidence>
<evidence type="ECO:0000313" key="5">
    <source>
        <dbReference type="EMBL" id="KAK5111694.1"/>
    </source>
</evidence>
<reference evidence="5" key="1">
    <citation type="submission" date="2023-08" db="EMBL/GenBank/DDBJ databases">
        <title>Black Yeasts Isolated from many extreme environments.</title>
        <authorList>
            <person name="Coleine C."/>
            <person name="Stajich J.E."/>
            <person name="Selbmann L."/>
        </authorList>
    </citation>
    <scope>NUCLEOTIDE SEQUENCE</scope>
    <source>
        <strain evidence="5">CCFEE 5401</strain>
    </source>
</reference>
<dbReference type="PANTHER" id="PTHR45348">
    <property type="entry name" value="HYPOTHETICAL OXIDOREDUCTASE (EUROFUNG)"/>
    <property type="match status" value="1"/>
</dbReference>
<dbReference type="InterPro" id="IPR020843">
    <property type="entry name" value="ER"/>
</dbReference>
<organism evidence="5 6">
    <name type="scientific">Meristemomyces frigidus</name>
    <dbReference type="NCBI Taxonomy" id="1508187"/>
    <lineage>
        <taxon>Eukaryota</taxon>
        <taxon>Fungi</taxon>
        <taxon>Dikarya</taxon>
        <taxon>Ascomycota</taxon>
        <taxon>Pezizomycotina</taxon>
        <taxon>Dothideomycetes</taxon>
        <taxon>Dothideomycetidae</taxon>
        <taxon>Mycosphaerellales</taxon>
        <taxon>Teratosphaeriaceae</taxon>
        <taxon>Meristemomyces</taxon>
    </lineage>
</organism>
<dbReference type="InterPro" id="IPR011032">
    <property type="entry name" value="GroES-like_sf"/>
</dbReference>
<dbReference type="SMART" id="SM00829">
    <property type="entry name" value="PKS_ER"/>
    <property type="match status" value="1"/>
</dbReference>
<dbReference type="SUPFAM" id="SSF50129">
    <property type="entry name" value="GroES-like"/>
    <property type="match status" value="1"/>
</dbReference>
<dbReference type="PANTHER" id="PTHR45348:SF2">
    <property type="entry name" value="ZINC-TYPE ALCOHOL DEHYDROGENASE-LIKE PROTEIN C2E1P3.01"/>
    <property type="match status" value="1"/>
</dbReference>
<comment type="subunit">
    <text evidence="2">Monomer.</text>
</comment>
<dbReference type="CDD" id="cd08249">
    <property type="entry name" value="enoyl_reductase_like"/>
    <property type="match status" value="1"/>
</dbReference>
<dbReference type="Gene3D" id="3.40.50.720">
    <property type="entry name" value="NAD(P)-binding Rossmann-like Domain"/>
    <property type="match status" value="1"/>
</dbReference>
<dbReference type="Pfam" id="PF00107">
    <property type="entry name" value="ADH_zinc_N"/>
    <property type="match status" value="1"/>
</dbReference>
<dbReference type="SUPFAM" id="SSF51735">
    <property type="entry name" value="NAD(P)-binding Rossmann-fold domains"/>
    <property type="match status" value="1"/>
</dbReference>
<feature type="domain" description="Enoyl reductase (ER)" evidence="4">
    <location>
        <begin position="11"/>
        <end position="337"/>
    </location>
</feature>
<dbReference type="Gene3D" id="3.90.180.10">
    <property type="entry name" value="Medium-chain alcohol dehydrogenases, catalytic domain"/>
    <property type="match status" value="1"/>
</dbReference>
<protein>
    <recommendedName>
        <fullName evidence="4">Enoyl reductase (ER) domain-containing protein</fullName>
    </recommendedName>
</protein>
<dbReference type="InterPro" id="IPR013149">
    <property type="entry name" value="ADH-like_C"/>
</dbReference>
<evidence type="ECO:0000256" key="3">
    <source>
        <dbReference type="ARBA" id="ARBA00023002"/>
    </source>
</evidence>
<evidence type="ECO:0000256" key="1">
    <source>
        <dbReference type="ARBA" id="ARBA00008072"/>
    </source>
</evidence>
<name>A0AAN7TFI8_9PEZI</name>
<dbReference type="EMBL" id="JAVRRL010000037">
    <property type="protein sequence ID" value="KAK5111694.1"/>
    <property type="molecule type" value="Genomic_DNA"/>
</dbReference>
<dbReference type="InterPro" id="IPR047122">
    <property type="entry name" value="Trans-enoyl_RdTase-like"/>
</dbReference>
<dbReference type="InterPro" id="IPR013154">
    <property type="entry name" value="ADH-like_N"/>
</dbReference>
<keyword evidence="3" id="KW-0560">Oxidoreductase</keyword>
<evidence type="ECO:0000313" key="6">
    <source>
        <dbReference type="Proteomes" id="UP001310890"/>
    </source>
</evidence>